<dbReference type="Pfam" id="PF07587">
    <property type="entry name" value="PSD1"/>
    <property type="match status" value="1"/>
</dbReference>
<feature type="non-terminal residue" evidence="2">
    <location>
        <position position="1"/>
    </location>
</feature>
<dbReference type="PANTHER" id="PTHR35889">
    <property type="entry name" value="CYCLOINULO-OLIGOSACCHARIDE FRUCTANOTRANSFERASE-RELATED"/>
    <property type="match status" value="1"/>
</dbReference>
<dbReference type="InterPro" id="IPR022655">
    <property type="entry name" value="DUF1553"/>
</dbReference>
<dbReference type="AlphaFoldDB" id="A0A3B1E035"/>
<evidence type="ECO:0000313" key="2">
    <source>
        <dbReference type="EMBL" id="VAX41440.1"/>
    </source>
</evidence>
<organism evidence="2">
    <name type="scientific">hydrothermal vent metagenome</name>
    <dbReference type="NCBI Taxonomy" id="652676"/>
    <lineage>
        <taxon>unclassified sequences</taxon>
        <taxon>metagenomes</taxon>
        <taxon>ecological metagenomes</taxon>
    </lineage>
</organism>
<protein>
    <recommendedName>
        <fullName evidence="1">DUF1553 domain-containing protein</fullName>
    </recommendedName>
</protein>
<sequence>KLISQQKGGPTFYENRRGVMRAAYPQFAGKKVNPAPEVNRRKELARLIATGEKPLLAKAMVNRMWAHFMGYGFTHPIDDMGPHNPPTHPELLDKLTIKFVASGYDLKQLIRWICNSRLYHLTSRYNDNNQTDNPEAGNAPLFSRMYVKAMSAEQLFDSLVVTTSSYRSHVQQDNHFTKQRQKWLQQFVFTFETEENDELMDFNGTVPQALMMMNGTLMNRALDVKRGSLLHDITHHSKTERERIRQLYLVALSRYPSNKELSVIRKMLRKQRKARFIRNRHHKKEVRAEEYQDVLWALLNSNEFLLIH</sequence>
<evidence type="ECO:0000259" key="1">
    <source>
        <dbReference type="Pfam" id="PF07587"/>
    </source>
</evidence>
<dbReference type="PANTHER" id="PTHR35889:SF3">
    <property type="entry name" value="F-BOX DOMAIN-CONTAINING PROTEIN"/>
    <property type="match status" value="1"/>
</dbReference>
<accession>A0A3B1E035</accession>
<feature type="domain" description="DUF1553" evidence="1">
    <location>
        <begin position="40"/>
        <end position="267"/>
    </location>
</feature>
<proteinExistence type="predicted"/>
<reference evidence="2" key="1">
    <citation type="submission" date="2018-06" db="EMBL/GenBank/DDBJ databases">
        <authorList>
            <person name="Zhirakovskaya E."/>
        </authorList>
    </citation>
    <scope>NUCLEOTIDE SEQUENCE</scope>
</reference>
<dbReference type="EMBL" id="UOGL01000544">
    <property type="protein sequence ID" value="VAX41440.1"/>
    <property type="molecule type" value="Genomic_DNA"/>
</dbReference>
<gene>
    <name evidence="2" type="ORF">MNBD_PLANCTO02-2212</name>
</gene>
<name>A0A3B1E035_9ZZZZ</name>